<proteinExistence type="predicted"/>
<reference evidence="2 3" key="1">
    <citation type="journal article" date="2024" name="Commun. Biol.">
        <title>Comparative genomic analysis of thermophilic fungi reveals convergent evolutionary adaptations and gene losses.</title>
        <authorList>
            <person name="Steindorff A.S."/>
            <person name="Aguilar-Pontes M.V."/>
            <person name="Robinson A.J."/>
            <person name="Andreopoulos B."/>
            <person name="LaButti K."/>
            <person name="Kuo A."/>
            <person name="Mondo S."/>
            <person name="Riley R."/>
            <person name="Otillar R."/>
            <person name="Haridas S."/>
            <person name="Lipzen A."/>
            <person name="Grimwood J."/>
            <person name="Schmutz J."/>
            <person name="Clum A."/>
            <person name="Reid I.D."/>
            <person name="Moisan M.C."/>
            <person name="Butler G."/>
            <person name="Nguyen T.T.M."/>
            <person name="Dewar K."/>
            <person name="Conant G."/>
            <person name="Drula E."/>
            <person name="Henrissat B."/>
            <person name="Hansel C."/>
            <person name="Singer S."/>
            <person name="Hutchinson M.I."/>
            <person name="de Vries R.P."/>
            <person name="Natvig D.O."/>
            <person name="Powell A.J."/>
            <person name="Tsang A."/>
            <person name="Grigoriev I.V."/>
        </authorList>
    </citation>
    <scope>NUCLEOTIDE SEQUENCE [LARGE SCALE GENOMIC DNA]</scope>
    <source>
        <strain evidence="2 3">CBS 494.80</strain>
    </source>
</reference>
<accession>A0ABR4CX79</accession>
<keyword evidence="1" id="KW-0812">Transmembrane</keyword>
<keyword evidence="1" id="KW-0472">Membrane</keyword>
<sequence length="99" mass="11210">MLETRDTKRTNTTFTTDFLHKQKVRIGRLQRQAGFCVLFSTFLGVGWHMGGETGNRERRLGLALVASCGVYMRLRCARGLLLLRAMLRVTFLSTVCLSV</sequence>
<evidence type="ECO:0000256" key="1">
    <source>
        <dbReference type="SAM" id="Phobius"/>
    </source>
</evidence>
<evidence type="ECO:0000313" key="2">
    <source>
        <dbReference type="EMBL" id="KAL2074519.1"/>
    </source>
</evidence>
<name>A0ABR4CX79_9HELO</name>
<evidence type="ECO:0008006" key="4">
    <source>
        <dbReference type="Google" id="ProtNLM"/>
    </source>
</evidence>
<gene>
    <name evidence="2" type="ORF">VTL71DRAFT_8297</name>
</gene>
<keyword evidence="3" id="KW-1185">Reference proteome</keyword>
<organism evidence="2 3">
    <name type="scientific">Oculimacula yallundae</name>
    <dbReference type="NCBI Taxonomy" id="86028"/>
    <lineage>
        <taxon>Eukaryota</taxon>
        <taxon>Fungi</taxon>
        <taxon>Dikarya</taxon>
        <taxon>Ascomycota</taxon>
        <taxon>Pezizomycotina</taxon>
        <taxon>Leotiomycetes</taxon>
        <taxon>Helotiales</taxon>
        <taxon>Ploettnerulaceae</taxon>
        <taxon>Oculimacula</taxon>
    </lineage>
</organism>
<protein>
    <recommendedName>
        <fullName evidence="4">Transmembrane protein</fullName>
    </recommendedName>
</protein>
<dbReference type="Proteomes" id="UP001595075">
    <property type="component" value="Unassembled WGS sequence"/>
</dbReference>
<evidence type="ECO:0000313" key="3">
    <source>
        <dbReference type="Proteomes" id="UP001595075"/>
    </source>
</evidence>
<comment type="caution">
    <text evidence="2">The sequence shown here is derived from an EMBL/GenBank/DDBJ whole genome shotgun (WGS) entry which is preliminary data.</text>
</comment>
<dbReference type="EMBL" id="JAZHXI010000002">
    <property type="protein sequence ID" value="KAL2074519.1"/>
    <property type="molecule type" value="Genomic_DNA"/>
</dbReference>
<feature type="transmembrane region" description="Helical" evidence="1">
    <location>
        <begin position="33"/>
        <end position="50"/>
    </location>
</feature>
<feature type="transmembrane region" description="Helical" evidence="1">
    <location>
        <begin position="62"/>
        <end position="83"/>
    </location>
</feature>
<keyword evidence="1" id="KW-1133">Transmembrane helix</keyword>